<organism evidence="2 3">
    <name type="scientific">Saccharopolyspora gregorii</name>
    <dbReference type="NCBI Taxonomy" id="33914"/>
    <lineage>
        <taxon>Bacteria</taxon>
        <taxon>Bacillati</taxon>
        <taxon>Actinomycetota</taxon>
        <taxon>Actinomycetes</taxon>
        <taxon>Pseudonocardiales</taxon>
        <taxon>Pseudonocardiaceae</taxon>
        <taxon>Saccharopolyspora</taxon>
    </lineage>
</organism>
<evidence type="ECO:0000313" key="3">
    <source>
        <dbReference type="Proteomes" id="UP001500483"/>
    </source>
</evidence>
<reference evidence="3" key="1">
    <citation type="journal article" date="2019" name="Int. J. Syst. Evol. Microbiol.">
        <title>The Global Catalogue of Microorganisms (GCM) 10K type strain sequencing project: providing services to taxonomists for standard genome sequencing and annotation.</title>
        <authorList>
            <consortium name="The Broad Institute Genomics Platform"/>
            <consortium name="The Broad Institute Genome Sequencing Center for Infectious Disease"/>
            <person name="Wu L."/>
            <person name="Ma J."/>
        </authorList>
    </citation>
    <scope>NUCLEOTIDE SEQUENCE [LARGE SCALE GENOMIC DNA]</scope>
    <source>
        <strain evidence="3">JCM 9687</strain>
    </source>
</reference>
<comment type="caution">
    <text evidence="2">The sequence shown here is derived from an EMBL/GenBank/DDBJ whole genome shotgun (WGS) entry which is preliminary data.</text>
</comment>
<accession>A0ABP6RR43</accession>
<dbReference type="Proteomes" id="UP001500483">
    <property type="component" value="Unassembled WGS sequence"/>
</dbReference>
<keyword evidence="3" id="KW-1185">Reference proteome</keyword>
<dbReference type="EMBL" id="BAAAYK010000038">
    <property type="protein sequence ID" value="GAA3357820.1"/>
    <property type="molecule type" value="Genomic_DNA"/>
</dbReference>
<gene>
    <name evidence="2" type="ORF">GCM10020366_27420</name>
</gene>
<evidence type="ECO:0000313" key="2">
    <source>
        <dbReference type="EMBL" id="GAA3357820.1"/>
    </source>
</evidence>
<name>A0ABP6RR43_9PSEU</name>
<feature type="region of interest" description="Disordered" evidence="1">
    <location>
        <begin position="452"/>
        <end position="480"/>
    </location>
</feature>
<sequence length="480" mass="54231">MSGVPQELPWELPAEFDDVPVVLTAHPFQRVGAFALATLAEAESLEELSWTELVTGPWAEITQPLLEAAELSDAKEPGGFWLATSYMLWPNSKMNTTNRKRLSVQERREATARWRSLPAPQDWPGVPCALCSRSACGFYGKVDVPLAPSTEYRNTTVPGHAGLALCVGCLASFYALPWGCLVHRGRLSLIHSWDDEFLRRTVATQVVATRRQSWSLPSGGWEREQLLLDRVRGYSRPVHSDVSLMVFTNSNKEQEFAEYRMRQPLTAWLKRTQASGSRGKGLRALERSLTTKKVSGRAALARVLLHQPDRVPRLITNLILAGAEAHTPARVPGNAQTLHELLSSYRREVLRMSDQQVREIEDLGARIAEIIQNHPKPLNGFVSAYRRGSRTLRKWVEEATVTWLTWEREPKVVEPLAAPRLLRALFEYSDEAWLNRYTLFSATMAELQRRGFAPGSEDTERVQEAIEQDLPNDDDDDEER</sequence>
<feature type="compositionally biased region" description="Acidic residues" evidence="1">
    <location>
        <begin position="466"/>
        <end position="480"/>
    </location>
</feature>
<evidence type="ECO:0008006" key="4">
    <source>
        <dbReference type="Google" id="ProtNLM"/>
    </source>
</evidence>
<dbReference type="RefSeq" id="WP_344926789.1">
    <property type="nucleotide sequence ID" value="NZ_BAAAYK010000038.1"/>
</dbReference>
<evidence type="ECO:0000256" key="1">
    <source>
        <dbReference type="SAM" id="MobiDB-lite"/>
    </source>
</evidence>
<protein>
    <recommendedName>
        <fullName evidence="4">CRISPR-associated protein Cst1</fullName>
    </recommendedName>
</protein>
<proteinExistence type="predicted"/>